<name>A0ABP7P9H4_9SPHI</name>
<dbReference type="Proteomes" id="UP001500742">
    <property type="component" value="Unassembled WGS sequence"/>
</dbReference>
<dbReference type="EMBL" id="BAAAZC010000006">
    <property type="protein sequence ID" value="GAA3961945.1"/>
    <property type="molecule type" value="Genomic_DNA"/>
</dbReference>
<organism evidence="2 3">
    <name type="scientific">Mucilaginibacter dorajii</name>
    <dbReference type="NCBI Taxonomy" id="692994"/>
    <lineage>
        <taxon>Bacteria</taxon>
        <taxon>Pseudomonadati</taxon>
        <taxon>Bacteroidota</taxon>
        <taxon>Sphingobacteriia</taxon>
        <taxon>Sphingobacteriales</taxon>
        <taxon>Sphingobacteriaceae</taxon>
        <taxon>Mucilaginibacter</taxon>
    </lineage>
</organism>
<evidence type="ECO:0000256" key="1">
    <source>
        <dbReference type="SAM" id="SignalP"/>
    </source>
</evidence>
<dbReference type="SUPFAM" id="SSF49464">
    <property type="entry name" value="Carboxypeptidase regulatory domain-like"/>
    <property type="match status" value="1"/>
</dbReference>
<dbReference type="InterPro" id="IPR008969">
    <property type="entry name" value="CarboxyPept-like_regulatory"/>
</dbReference>
<evidence type="ECO:0000313" key="2">
    <source>
        <dbReference type="EMBL" id="GAA3961945.1"/>
    </source>
</evidence>
<accession>A0ABP7P9H4</accession>
<keyword evidence="1" id="KW-0732">Signal</keyword>
<comment type="caution">
    <text evidence="2">The sequence shown here is derived from an EMBL/GenBank/DDBJ whole genome shotgun (WGS) entry which is preliminary data.</text>
</comment>
<gene>
    <name evidence="2" type="ORF">GCM10022210_07320</name>
</gene>
<evidence type="ECO:0000313" key="3">
    <source>
        <dbReference type="Proteomes" id="UP001500742"/>
    </source>
</evidence>
<reference evidence="3" key="1">
    <citation type="journal article" date="2019" name="Int. J. Syst. Evol. Microbiol.">
        <title>The Global Catalogue of Microorganisms (GCM) 10K type strain sequencing project: providing services to taxonomists for standard genome sequencing and annotation.</title>
        <authorList>
            <consortium name="The Broad Institute Genomics Platform"/>
            <consortium name="The Broad Institute Genome Sequencing Center for Infectious Disease"/>
            <person name="Wu L."/>
            <person name="Ma J."/>
        </authorList>
    </citation>
    <scope>NUCLEOTIDE SEQUENCE [LARGE SCALE GENOMIC DNA]</scope>
    <source>
        <strain evidence="3">JCM 16601</strain>
    </source>
</reference>
<protein>
    <submittedName>
        <fullName evidence="2">Plug domain-containing protein</fullName>
    </submittedName>
</protein>
<proteinExistence type="predicted"/>
<feature type="chain" id="PRO_5047357985" evidence="1">
    <location>
        <begin position="22"/>
        <end position="795"/>
    </location>
</feature>
<dbReference type="RefSeq" id="WP_259091961.1">
    <property type="nucleotide sequence ID" value="NZ_BAAAZC010000006.1"/>
</dbReference>
<keyword evidence="3" id="KW-1185">Reference proteome</keyword>
<feature type="signal peptide" evidence="1">
    <location>
        <begin position="1"/>
        <end position="21"/>
    </location>
</feature>
<sequence>MKLTWTFVFIVLLLAPLNSFAQTDTSFLKRTVTALDRYTDVNPVEKVHLHLNKINYTPGDTIWFKAYTVAGQSHGLSAISNILHVELLTDKDSMVSKIAIPLSSGIGWGDFAIPVLLKTSNYHVRAYTSWMRNFAPDYFFDQSILISDIQPLVQVKKEKAAADPDVQFFPEGGSLINGLRTKVAIKAINSHGMGEDVNGTIVDNDGTEVAVFSTQHLGMGVFALIPQPGKTYKAKINRKDGRQFTVNLPKAQDDGFAIAVNNSAADTISVRVASSPKLFEVKKGAKYYMVAQTGGEVYFAAGFTLSAQSFITKIDKKRFPTGIVQFTLFAENGEPLNQRIAFIQHNDELKLSIESSKATYASREMVNMNLKATSADSKPVAGSFSVSVINQDFVDANPTAENGILCNLLLTSDIKGYIEQPNYYFTNTNDKTSADLDLLMLTQGYHRFEWKQVLNNIYPELNYDPEAVLSVSGFVKTFGGKPVPNGKIMIYNTKGGWFKLDTTSSENGRFTFKGLITDPDTTLKYVIQARTAADKKKLDISLDTAVAFKSWKNISFNQLENDTMGTPYQKQIKQQMKLKLDRRLISLKEVVIKESKAPLSGNVFPDQTVMIPKEPNGQTLSQYLSTRLRGVIFKNGLPYSTRANRVMNIILDGMVIDPLYFQSLNLTEIEGVEILRTTGQRDFATGLGNVLVLTHRKYNGKAPLQFTPDVITYRSNGLYKSRVFYAPKYDAGKENVQTLDLRTAIYWKPDIVTDKDGNATLSFYNADTKGTYRIVIEGVDVSGNLGRQVYTYMVQ</sequence>